<comment type="caution">
    <text evidence="2">The sequence shown here is derived from an EMBL/GenBank/DDBJ whole genome shotgun (WGS) entry which is preliminary data.</text>
</comment>
<organism evidence="2 5">
    <name type="scientific">Gilliamella apicola</name>
    <dbReference type="NCBI Taxonomy" id="1196095"/>
    <lineage>
        <taxon>Bacteria</taxon>
        <taxon>Pseudomonadati</taxon>
        <taxon>Pseudomonadota</taxon>
        <taxon>Gammaproteobacteria</taxon>
        <taxon>Orbales</taxon>
        <taxon>Orbaceae</taxon>
        <taxon>Gilliamella</taxon>
    </lineage>
</organism>
<dbReference type="Proteomes" id="UP000194977">
    <property type="component" value="Unassembled WGS sequence"/>
</dbReference>
<dbReference type="Gene3D" id="3.30.1450.10">
    <property type="match status" value="1"/>
</dbReference>
<reference evidence="4 5" key="1">
    <citation type="submission" date="2017-03" db="EMBL/GenBank/DDBJ databases">
        <title>Comparative genomics of honeybee gut symbionts reveal geographically distinct and subgroup specific antibiotic resistance.</title>
        <authorList>
            <person name="Ludvigsen J."/>
            <person name="Porcellato D."/>
            <person name="Labee-Lund T.M."/>
            <person name="Amdam G.V."/>
            <person name="Rudi K."/>
        </authorList>
    </citation>
    <scope>NUCLEOTIDE SEQUENCE [LARGE SCALE GENOMIC DNA]</scope>
    <source>
        <strain evidence="2 5">A-7-12</strain>
        <strain evidence="3 4">A-9-12</strain>
    </source>
</reference>
<dbReference type="PROSITE" id="PS51257">
    <property type="entry name" value="PROKAR_LIPOPROTEIN"/>
    <property type="match status" value="1"/>
</dbReference>
<keyword evidence="1" id="KW-0732">Signal</keyword>
<protein>
    <recommendedName>
        <fullName evidence="6">Lipoprotein SmpA/OmlA domain-containing protein</fullName>
    </recommendedName>
</protein>
<name>A0A242NKL9_9GAMM</name>
<dbReference type="RefSeq" id="WP_065603498.1">
    <property type="nucleotide sequence ID" value="NZ_CAMLAF010000014.1"/>
</dbReference>
<evidence type="ECO:0000313" key="4">
    <source>
        <dbReference type="Proteomes" id="UP000194800"/>
    </source>
</evidence>
<evidence type="ECO:0000313" key="3">
    <source>
        <dbReference type="EMBL" id="OTQ11084.1"/>
    </source>
</evidence>
<dbReference type="InterPro" id="IPR037873">
    <property type="entry name" value="BamE-like"/>
</dbReference>
<dbReference type="EMBL" id="NARP01000006">
    <property type="protein sequence ID" value="OTQ00808.1"/>
    <property type="molecule type" value="Genomic_DNA"/>
</dbReference>
<proteinExistence type="predicted"/>
<evidence type="ECO:0000313" key="5">
    <source>
        <dbReference type="Proteomes" id="UP000194977"/>
    </source>
</evidence>
<dbReference type="AlphaFoldDB" id="A0A242NKL9"/>
<evidence type="ECO:0000313" key="2">
    <source>
        <dbReference type="EMBL" id="OTQ00808.1"/>
    </source>
</evidence>
<gene>
    <name evidence="3" type="ORF">B6C91_03415</name>
    <name evidence="2" type="ORF">B6D08_02990</name>
</gene>
<evidence type="ECO:0008006" key="6">
    <source>
        <dbReference type="Google" id="ProtNLM"/>
    </source>
</evidence>
<dbReference type="EMBL" id="NART01000009">
    <property type="protein sequence ID" value="OTQ11084.1"/>
    <property type="molecule type" value="Genomic_DNA"/>
</dbReference>
<sequence length="120" mass="13624">MKNVNKFFIALFSIIILSSCSQNNFIEQGTPLSKEKVSSIVEGSTTESQIISLFGEPASKKVINSDEVKWTYKYIRKSSTSHLIIGETRSNTISGTLEVIISKGVVTWYNYDENHEQKRW</sequence>
<accession>A0A242NKL9</accession>
<dbReference type="Proteomes" id="UP000194800">
    <property type="component" value="Unassembled WGS sequence"/>
</dbReference>
<evidence type="ECO:0000256" key="1">
    <source>
        <dbReference type="ARBA" id="ARBA00022729"/>
    </source>
</evidence>
<dbReference type="OrthoDB" id="7067956at2"/>
<keyword evidence="4" id="KW-1185">Reference proteome</keyword>